<dbReference type="InterPro" id="IPR001555">
    <property type="entry name" value="GART_AS"/>
</dbReference>
<dbReference type="EMBL" id="BAABBR010000001">
    <property type="protein sequence ID" value="GAA4043107.1"/>
    <property type="molecule type" value="Genomic_DNA"/>
</dbReference>
<dbReference type="Pfam" id="PF00551">
    <property type="entry name" value="Formyl_trans_N"/>
    <property type="match status" value="1"/>
</dbReference>
<feature type="binding site" evidence="6">
    <location>
        <begin position="20"/>
        <end position="22"/>
    </location>
    <ligand>
        <name>N(1)-(5-phospho-beta-D-ribosyl)glycinamide</name>
        <dbReference type="ChEBI" id="CHEBI:143788"/>
    </ligand>
</feature>
<evidence type="ECO:0000256" key="1">
    <source>
        <dbReference type="ARBA" id="ARBA00005054"/>
    </source>
</evidence>
<feature type="binding site" evidence="6">
    <location>
        <position position="72"/>
    </location>
    <ligand>
        <name>(6R)-10-formyltetrahydrofolate</name>
        <dbReference type="ChEBI" id="CHEBI:195366"/>
    </ligand>
</feature>
<evidence type="ECO:0000256" key="6">
    <source>
        <dbReference type="HAMAP-Rule" id="MF_01930"/>
    </source>
</evidence>
<evidence type="ECO:0000313" key="9">
    <source>
        <dbReference type="Proteomes" id="UP001424459"/>
    </source>
</evidence>
<comment type="catalytic activity">
    <reaction evidence="5 6">
        <text>N(1)-(5-phospho-beta-D-ribosyl)glycinamide + (6R)-10-formyltetrahydrofolate = N(2)-formyl-N(1)-(5-phospho-beta-D-ribosyl)glycinamide + (6S)-5,6,7,8-tetrahydrofolate + H(+)</text>
        <dbReference type="Rhea" id="RHEA:15053"/>
        <dbReference type="ChEBI" id="CHEBI:15378"/>
        <dbReference type="ChEBI" id="CHEBI:57453"/>
        <dbReference type="ChEBI" id="CHEBI:143788"/>
        <dbReference type="ChEBI" id="CHEBI:147286"/>
        <dbReference type="ChEBI" id="CHEBI:195366"/>
        <dbReference type="EC" id="2.1.2.2"/>
    </reaction>
</comment>
<feature type="active site" description="Proton donor" evidence="6">
    <location>
        <position position="116"/>
    </location>
</feature>
<dbReference type="SUPFAM" id="SSF142906">
    <property type="entry name" value="YjbR-like"/>
    <property type="match status" value="1"/>
</dbReference>
<name>A0ABP7UJ06_9SPHN</name>
<dbReference type="SUPFAM" id="SSF53328">
    <property type="entry name" value="Formyltransferase"/>
    <property type="match status" value="1"/>
</dbReference>
<feature type="binding site" evidence="6">
    <location>
        <position position="114"/>
    </location>
    <ligand>
        <name>(6R)-10-formyltetrahydrofolate</name>
        <dbReference type="ChEBI" id="CHEBI:195366"/>
    </ligand>
</feature>
<dbReference type="InterPro" id="IPR036477">
    <property type="entry name" value="Formyl_transf_N_sf"/>
</dbReference>
<dbReference type="CDD" id="cd08645">
    <property type="entry name" value="FMT_core_GART"/>
    <property type="match status" value="1"/>
</dbReference>
<comment type="function">
    <text evidence="6">Catalyzes the transfer of a formyl group from 10-formyltetrahydrofolate to 5-phospho-ribosyl-glycinamide (GAR), producing 5-phospho-ribosyl-N-formylglycinamide (FGAR) and tetrahydrofolate.</text>
</comment>
<evidence type="ECO:0000256" key="4">
    <source>
        <dbReference type="ARBA" id="ARBA00038440"/>
    </source>
</evidence>
<evidence type="ECO:0000256" key="3">
    <source>
        <dbReference type="ARBA" id="ARBA00022755"/>
    </source>
</evidence>
<dbReference type="InterPro" id="IPR004607">
    <property type="entry name" value="GART"/>
</dbReference>
<gene>
    <name evidence="6" type="primary">purN</name>
    <name evidence="8" type="ORF">GCM10022281_25380</name>
</gene>
<dbReference type="InterPro" id="IPR058532">
    <property type="entry name" value="YjbR/MT2646/Rv2570-like"/>
</dbReference>
<dbReference type="EC" id="2.1.2.2" evidence="6"/>
<dbReference type="Gene3D" id="3.40.50.170">
    <property type="entry name" value="Formyl transferase, N-terminal domain"/>
    <property type="match status" value="1"/>
</dbReference>
<keyword evidence="3 6" id="KW-0658">Purine biosynthesis</keyword>
<organism evidence="8 9">
    <name type="scientific">Sphingomonas rosea</name>
    <dbReference type="NCBI Taxonomy" id="335605"/>
    <lineage>
        <taxon>Bacteria</taxon>
        <taxon>Pseudomonadati</taxon>
        <taxon>Pseudomonadota</taxon>
        <taxon>Alphaproteobacteria</taxon>
        <taxon>Sphingomonadales</taxon>
        <taxon>Sphingomonadaceae</taxon>
        <taxon>Sphingomonas</taxon>
    </lineage>
</organism>
<feature type="domain" description="Formyl transferase N-terminal" evidence="7">
    <location>
        <begin position="11"/>
        <end position="189"/>
    </location>
</feature>
<dbReference type="RefSeq" id="WP_344697464.1">
    <property type="nucleotide sequence ID" value="NZ_BAABBR010000001.1"/>
</dbReference>
<comment type="similarity">
    <text evidence="4 6">Belongs to the GART family.</text>
</comment>
<evidence type="ECO:0000256" key="5">
    <source>
        <dbReference type="ARBA" id="ARBA00047664"/>
    </source>
</evidence>
<accession>A0ABP7UJ06</accession>
<proteinExistence type="inferred from homology"/>
<sequence length="326" mass="34654">MADGAASVKARVAIVISGEGSNMAALLYASRLPTSPYEVVLVASNNPDAPGLALAAAEGVPTWSQSHRGMSREAFDDALHAALAAARPDAVALAGYMRILTPGFVEKWRGRLLNIHPSLLPLYPGLDTHARAIAAGDSSGGCTVHLVTDEVDSGDILGQLAVAIRPGDTPETLAARVRLAEHQLYPSTLGAYVSRHEDAGWIEAQVDALTADLAEVSRKTNHGSPGWAVGSEKTAKHFAILADRFHGEETIGLLVKASGADEMTGLIEADPALYYWPKYYGASGWLGLKLNRPDTDWAQVRDWLTRSWAAAAPARLTKLMRAADAF</sequence>
<dbReference type="InterPro" id="IPR002376">
    <property type="entry name" value="Formyl_transf_N"/>
</dbReference>
<dbReference type="HAMAP" id="MF_01930">
    <property type="entry name" value="PurN"/>
    <property type="match status" value="1"/>
</dbReference>
<dbReference type="PANTHER" id="PTHR43369">
    <property type="entry name" value="PHOSPHORIBOSYLGLYCINAMIDE FORMYLTRANSFERASE"/>
    <property type="match status" value="1"/>
</dbReference>
<feature type="site" description="Raises pKa of active site His" evidence="6">
    <location>
        <position position="152"/>
    </location>
</feature>
<feature type="binding site" evidence="6">
    <location>
        <begin position="97"/>
        <end position="100"/>
    </location>
    <ligand>
        <name>(6R)-10-formyltetrahydrofolate</name>
        <dbReference type="ChEBI" id="CHEBI:195366"/>
    </ligand>
</feature>
<dbReference type="NCBIfam" id="TIGR00639">
    <property type="entry name" value="PurN"/>
    <property type="match status" value="1"/>
</dbReference>
<keyword evidence="9" id="KW-1185">Reference proteome</keyword>
<protein>
    <recommendedName>
        <fullName evidence="6">Phosphoribosylglycinamide formyltransferase</fullName>
        <ecNumber evidence="6">2.1.2.2</ecNumber>
    </recommendedName>
    <alternativeName>
        <fullName evidence="6">5'-phosphoribosylglycinamide transformylase</fullName>
    </alternativeName>
    <alternativeName>
        <fullName evidence="6">GAR transformylase</fullName>
        <shortName evidence="6">GART</shortName>
    </alternativeName>
</protein>
<dbReference type="PANTHER" id="PTHR43369:SF2">
    <property type="entry name" value="PHOSPHORIBOSYLGLYCINAMIDE FORMYLTRANSFERASE"/>
    <property type="match status" value="1"/>
</dbReference>
<dbReference type="Proteomes" id="UP001424459">
    <property type="component" value="Unassembled WGS sequence"/>
</dbReference>
<evidence type="ECO:0000259" key="7">
    <source>
        <dbReference type="Pfam" id="PF00551"/>
    </source>
</evidence>
<dbReference type="Pfam" id="PF04237">
    <property type="entry name" value="YjbR"/>
    <property type="match status" value="1"/>
</dbReference>
<comment type="pathway">
    <text evidence="1 6">Purine metabolism; IMP biosynthesis via de novo pathway; N(2)-formyl-N(1)-(5-phospho-D-ribosyl)glycinamide from N(1)-(5-phospho-D-ribosyl)glycinamide (10-formyl THF route): step 1/1.</text>
</comment>
<comment type="caution">
    <text evidence="8">The sequence shown here is derived from an EMBL/GenBank/DDBJ whole genome shotgun (WGS) entry which is preliminary data.</text>
</comment>
<dbReference type="InterPro" id="IPR038056">
    <property type="entry name" value="YjbR-like_sf"/>
</dbReference>
<evidence type="ECO:0000256" key="2">
    <source>
        <dbReference type="ARBA" id="ARBA00022679"/>
    </source>
</evidence>
<reference evidence="9" key="1">
    <citation type="journal article" date="2019" name="Int. J. Syst. Evol. Microbiol.">
        <title>The Global Catalogue of Microorganisms (GCM) 10K type strain sequencing project: providing services to taxonomists for standard genome sequencing and annotation.</title>
        <authorList>
            <consortium name="The Broad Institute Genomics Platform"/>
            <consortium name="The Broad Institute Genome Sequencing Center for Infectious Disease"/>
            <person name="Wu L."/>
            <person name="Ma J."/>
        </authorList>
    </citation>
    <scope>NUCLEOTIDE SEQUENCE [LARGE SCALE GENOMIC DNA]</scope>
    <source>
        <strain evidence="9">JCM 17564</strain>
    </source>
</reference>
<evidence type="ECO:0000313" key="8">
    <source>
        <dbReference type="EMBL" id="GAA4043107.1"/>
    </source>
</evidence>
<dbReference type="PROSITE" id="PS00373">
    <property type="entry name" value="GART"/>
    <property type="match status" value="1"/>
</dbReference>
<keyword evidence="2 6" id="KW-0808">Transferase</keyword>